<dbReference type="InterPro" id="IPR050765">
    <property type="entry name" value="Riboflavin_Biosynth_HTPR"/>
</dbReference>
<dbReference type="RefSeq" id="WP_189013300.1">
    <property type="nucleotide sequence ID" value="NZ_BMHE01000017.1"/>
</dbReference>
<dbReference type="Gene3D" id="3.40.430.10">
    <property type="entry name" value="Dihydrofolate Reductase, subunit A"/>
    <property type="match status" value="1"/>
</dbReference>
<sequence length="186" mass="20763">MRKVIVFNRISLDGFFTGLNGEIDWFLHDPEVDKAAHEYMHADTLLFGKLTYQMFVSYWPHVATNPNAPEQARALAEELNQMTKVVFSNSLEEVTWVNSRLVKDHLAEEVRTLKQGDGADITVFGSGTIVQQLAAAGLIDELLIVVTPVVLGTGRGLFDQVEKMNLKLLASRGFESGNVLLHYGMR</sequence>
<comment type="caution">
    <text evidence="2">The sequence shown here is derived from an EMBL/GenBank/DDBJ whole genome shotgun (WGS) entry which is preliminary data.</text>
</comment>
<dbReference type="InterPro" id="IPR024072">
    <property type="entry name" value="DHFR-like_dom_sf"/>
</dbReference>
<organism evidence="2 3">
    <name type="scientific">Paenibacillus marchantiophytorum</name>
    <dbReference type="NCBI Taxonomy" id="1619310"/>
    <lineage>
        <taxon>Bacteria</taxon>
        <taxon>Bacillati</taxon>
        <taxon>Bacillota</taxon>
        <taxon>Bacilli</taxon>
        <taxon>Bacillales</taxon>
        <taxon>Paenibacillaceae</taxon>
        <taxon>Paenibacillus</taxon>
    </lineage>
</organism>
<accession>A0ABQ1ETN8</accession>
<proteinExistence type="predicted"/>
<dbReference type="Pfam" id="PF01872">
    <property type="entry name" value="RibD_C"/>
    <property type="match status" value="1"/>
</dbReference>
<dbReference type="InterPro" id="IPR002734">
    <property type="entry name" value="RibDG_C"/>
</dbReference>
<dbReference type="SUPFAM" id="SSF53597">
    <property type="entry name" value="Dihydrofolate reductase-like"/>
    <property type="match status" value="1"/>
</dbReference>
<evidence type="ECO:0000313" key="3">
    <source>
        <dbReference type="Proteomes" id="UP000615455"/>
    </source>
</evidence>
<keyword evidence="3" id="KW-1185">Reference proteome</keyword>
<name>A0ABQ1ETN8_9BACL</name>
<gene>
    <name evidence="2" type="ORF">GCM10008018_34500</name>
</gene>
<dbReference type="PANTHER" id="PTHR38011">
    <property type="entry name" value="DIHYDROFOLATE REDUCTASE FAMILY PROTEIN (AFU_ORTHOLOGUE AFUA_8G06820)"/>
    <property type="match status" value="1"/>
</dbReference>
<dbReference type="EMBL" id="BMHE01000017">
    <property type="protein sequence ID" value="GFZ85594.1"/>
    <property type="molecule type" value="Genomic_DNA"/>
</dbReference>
<protein>
    <recommendedName>
        <fullName evidence="1">Bacterial bifunctional deaminase-reductase C-terminal domain-containing protein</fullName>
    </recommendedName>
</protein>
<feature type="domain" description="Bacterial bifunctional deaminase-reductase C-terminal" evidence="1">
    <location>
        <begin position="2"/>
        <end position="179"/>
    </location>
</feature>
<evidence type="ECO:0000313" key="2">
    <source>
        <dbReference type="EMBL" id="GFZ85594.1"/>
    </source>
</evidence>
<dbReference type="PANTHER" id="PTHR38011:SF11">
    <property type="entry name" value="2,5-DIAMINO-6-RIBOSYLAMINO-4(3H)-PYRIMIDINONE 5'-PHOSPHATE REDUCTASE"/>
    <property type="match status" value="1"/>
</dbReference>
<dbReference type="Proteomes" id="UP000615455">
    <property type="component" value="Unassembled WGS sequence"/>
</dbReference>
<reference evidence="3" key="1">
    <citation type="journal article" date="2019" name="Int. J. Syst. Evol. Microbiol.">
        <title>The Global Catalogue of Microorganisms (GCM) 10K type strain sequencing project: providing services to taxonomists for standard genome sequencing and annotation.</title>
        <authorList>
            <consortium name="The Broad Institute Genomics Platform"/>
            <consortium name="The Broad Institute Genome Sequencing Center for Infectious Disease"/>
            <person name="Wu L."/>
            <person name="Ma J."/>
        </authorList>
    </citation>
    <scope>NUCLEOTIDE SEQUENCE [LARGE SCALE GENOMIC DNA]</scope>
    <source>
        <strain evidence="3">CGMCC 1.15043</strain>
    </source>
</reference>
<evidence type="ECO:0000259" key="1">
    <source>
        <dbReference type="Pfam" id="PF01872"/>
    </source>
</evidence>